<accession>A0A9P8ICX5</accession>
<feature type="region of interest" description="Disordered" evidence="1">
    <location>
        <begin position="397"/>
        <end position="419"/>
    </location>
</feature>
<comment type="caution">
    <text evidence="2">The sequence shown here is derived from an EMBL/GenBank/DDBJ whole genome shotgun (WGS) entry which is preliminary data.</text>
</comment>
<organism evidence="2 3">
    <name type="scientific">Glutinoglossum americanum</name>
    <dbReference type="NCBI Taxonomy" id="1670608"/>
    <lineage>
        <taxon>Eukaryota</taxon>
        <taxon>Fungi</taxon>
        <taxon>Dikarya</taxon>
        <taxon>Ascomycota</taxon>
        <taxon>Pezizomycotina</taxon>
        <taxon>Geoglossomycetes</taxon>
        <taxon>Geoglossales</taxon>
        <taxon>Geoglossaceae</taxon>
        <taxon>Glutinoglossum</taxon>
    </lineage>
</organism>
<proteinExistence type="predicted"/>
<protein>
    <submittedName>
        <fullName evidence="2">Uncharacterized protein</fullName>
    </submittedName>
</protein>
<dbReference type="AlphaFoldDB" id="A0A9P8ICX5"/>
<evidence type="ECO:0000313" key="2">
    <source>
        <dbReference type="EMBL" id="KAH0545330.1"/>
    </source>
</evidence>
<gene>
    <name evidence="2" type="ORF">FGG08_000629</name>
</gene>
<dbReference type="Proteomes" id="UP000698800">
    <property type="component" value="Unassembled WGS sequence"/>
</dbReference>
<keyword evidence="3" id="KW-1185">Reference proteome</keyword>
<reference evidence="2" key="1">
    <citation type="submission" date="2021-03" db="EMBL/GenBank/DDBJ databases">
        <title>Comparative genomics and phylogenomic investigation of the class Geoglossomycetes provide insights into ecological specialization and systematics.</title>
        <authorList>
            <person name="Melie T."/>
            <person name="Pirro S."/>
            <person name="Miller A.N."/>
            <person name="Quandt A."/>
        </authorList>
    </citation>
    <scope>NUCLEOTIDE SEQUENCE</scope>
    <source>
        <strain evidence="2">GBOQ0MN5Z8</strain>
    </source>
</reference>
<feature type="compositionally biased region" description="Basic and acidic residues" evidence="1">
    <location>
        <begin position="72"/>
        <end position="98"/>
    </location>
</feature>
<dbReference type="OrthoDB" id="3430204at2759"/>
<feature type="region of interest" description="Disordered" evidence="1">
    <location>
        <begin position="50"/>
        <end position="98"/>
    </location>
</feature>
<sequence length="618" mass="68882">MGSASSTELQEARSALELLARVVRPQDEGLAKFLEALSISSDPLADTTSLNVRKQLTARAGTKAPSGRKRKATDPREEALSGPREEALSDPRETLSDPREKVLSDHFRKSGVSASKIPLLVSSALYWESRRETLLEFVGKEAPCWKENHSLFWGKFGHSAVPLTAVTKARYLVHEVEHLDALSGARRRLYLMIIDELIVDQTRLLSEAVNQLHQLNNINQEHLSLESRESLAGERTKLITQIRGYPHGGDTRSRVVRKLARDLWGNDQKKKDKFAYAISYYVNKQNRYEEQDWNDIDYRAMISYWIEHSGIYLDCTSHSPLVAALKQGFWECFPNPTAEEANASRFLDTSGHTEAPGILLHAAVISPRPTDIGFDRDDTNSALQTLTAQTRLEAQCPISPDDHTRGPAENEVSTEASLTRVSNIQHTPRSYETLSTMPDTAIQTFSDHWIDSETTQGLRDIRELFDMAGQSSTPPPFEVNDLRTPQQFTDPPEFNVDAARYSHVGTLAPSVVFNDPRTSRGLRNLPELEIYEAGYIVADTPAFSLGSNNSRTSQGLRALPELQALPELTIDATNSSSMGTSALLFQENGPRHNLSGTGFCDAMHSTERLFLTSHQLSP</sequence>
<evidence type="ECO:0000256" key="1">
    <source>
        <dbReference type="SAM" id="MobiDB-lite"/>
    </source>
</evidence>
<name>A0A9P8ICX5_9PEZI</name>
<dbReference type="EMBL" id="JAGHQL010000007">
    <property type="protein sequence ID" value="KAH0545330.1"/>
    <property type="molecule type" value="Genomic_DNA"/>
</dbReference>
<evidence type="ECO:0000313" key="3">
    <source>
        <dbReference type="Proteomes" id="UP000698800"/>
    </source>
</evidence>